<name>A0A7R9GG44_9CRUS</name>
<dbReference type="GO" id="GO:0006261">
    <property type="term" value="P:DNA-templated DNA replication"/>
    <property type="evidence" value="ECO:0007669"/>
    <property type="project" value="TreeGrafter"/>
</dbReference>
<evidence type="ECO:0000313" key="11">
    <source>
        <dbReference type="Proteomes" id="UP000678499"/>
    </source>
</evidence>
<dbReference type="GO" id="GO:0006281">
    <property type="term" value="P:DNA repair"/>
    <property type="evidence" value="ECO:0007669"/>
    <property type="project" value="TreeGrafter"/>
</dbReference>
<keyword evidence="11" id="KW-1185">Reference proteome</keyword>
<dbReference type="InterPro" id="IPR048591">
    <property type="entry name" value="WDHD1/CFT4_hel"/>
</dbReference>
<gene>
    <name evidence="10" type="ORF">NMOB1V02_LOCUS7107</name>
</gene>
<dbReference type="PANTHER" id="PTHR19932">
    <property type="entry name" value="WD REPEAT AND HMG-BOX DNA BINDING PROTEIN"/>
    <property type="match status" value="1"/>
</dbReference>
<dbReference type="Gene3D" id="2.130.10.10">
    <property type="entry name" value="YVTN repeat-like/Quinoprotein amine dehydrogenase"/>
    <property type="match status" value="3"/>
</dbReference>
<keyword evidence="2 5" id="KW-0853">WD repeat</keyword>
<protein>
    <recommendedName>
        <fullName evidence="12">WD repeat and HMG-box DNA-binding protein 1</fullName>
    </recommendedName>
</protein>
<feature type="domain" description="WDHD1/CFT4 second beta-propeller" evidence="7">
    <location>
        <begin position="766"/>
        <end position="1051"/>
    </location>
</feature>
<feature type="compositionally biased region" description="Basic and acidic residues" evidence="6">
    <location>
        <begin position="1424"/>
        <end position="1434"/>
    </location>
</feature>
<organism evidence="10">
    <name type="scientific">Notodromas monacha</name>
    <dbReference type="NCBI Taxonomy" id="399045"/>
    <lineage>
        <taxon>Eukaryota</taxon>
        <taxon>Metazoa</taxon>
        <taxon>Ecdysozoa</taxon>
        <taxon>Arthropoda</taxon>
        <taxon>Crustacea</taxon>
        <taxon>Oligostraca</taxon>
        <taxon>Ostracoda</taxon>
        <taxon>Podocopa</taxon>
        <taxon>Podocopida</taxon>
        <taxon>Cypridocopina</taxon>
        <taxon>Cypridoidea</taxon>
        <taxon>Cyprididae</taxon>
        <taxon>Notodromas</taxon>
    </lineage>
</organism>
<accession>A0A7R9GG44</accession>
<dbReference type="Proteomes" id="UP000678499">
    <property type="component" value="Unassembled WGS sequence"/>
</dbReference>
<evidence type="ECO:0000259" key="7">
    <source>
        <dbReference type="Pfam" id="PF12341"/>
    </source>
</evidence>
<evidence type="ECO:0000313" key="10">
    <source>
        <dbReference type="EMBL" id="CAD7279434.1"/>
    </source>
</evidence>
<dbReference type="SUPFAM" id="SSF50978">
    <property type="entry name" value="WD40 repeat-like"/>
    <property type="match status" value="2"/>
</dbReference>
<comment type="subcellular location">
    <subcellularLocation>
        <location evidence="1">Nucleus</location>
    </subcellularLocation>
</comment>
<keyword evidence="4" id="KW-0539">Nucleus</keyword>
<evidence type="ECO:0000256" key="2">
    <source>
        <dbReference type="ARBA" id="ARBA00022574"/>
    </source>
</evidence>
<dbReference type="Pfam" id="PF24817">
    <property type="entry name" value="WD40_WDHD1_1st"/>
    <property type="match status" value="1"/>
</dbReference>
<keyword evidence="3" id="KW-0677">Repeat</keyword>
<feature type="region of interest" description="Disordered" evidence="6">
    <location>
        <begin position="487"/>
        <end position="518"/>
    </location>
</feature>
<feature type="domain" description="WDHD1 first WD40" evidence="9">
    <location>
        <begin position="10"/>
        <end position="270"/>
    </location>
</feature>
<feature type="repeat" description="WD" evidence="5">
    <location>
        <begin position="133"/>
        <end position="174"/>
    </location>
</feature>
<reference evidence="10" key="1">
    <citation type="submission" date="2020-11" db="EMBL/GenBank/DDBJ databases">
        <authorList>
            <person name="Tran Van P."/>
        </authorList>
    </citation>
    <scope>NUCLEOTIDE SEQUENCE</scope>
</reference>
<dbReference type="GO" id="GO:0000278">
    <property type="term" value="P:mitotic cell cycle"/>
    <property type="evidence" value="ECO:0007669"/>
    <property type="project" value="TreeGrafter"/>
</dbReference>
<dbReference type="GO" id="GO:0043596">
    <property type="term" value="C:nuclear replication fork"/>
    <property type="evidence" value="ECO:0007669"/>
    <property type="project" value="TreeGrafter"/>
</dbReference>
<dbReference type="EMBL" id="CAJPEX010001640">
    <property type="protein sequence ID" value="CAG0919586.1"/>
    <property type="molecule type" value="Genomic_DNA"/>
</dbReference>
<evidence type="ECO:0000259" key="9">
    <source>
        <dbReference type="Pfam" id="PF24817"/>
    </source>
</evidence>
<feature type="compositionally biased region" description="Basic and acidic residues" evidence="6">
    <location>
        <begin position="669"/>
        <end position="684"/>
    </location>
</feature>
<dbReference type="GO" id="GO:0003682">
    <property type="term" value="F:chromatin binding"/>
    <property type="evidence" value="ECO:0007669"/>
    <property type="project" value="TreeGrafter"/>
</dbReference>
<dbReference type="PROSITE" id="PS50294">
    <property type="entry name" value="WD_REPEATS_REGION"/>
    <property type="match status" value="1"/>
</dbReference>
<feature type="region of interest" description="Disordered" evidence="6">
    <location>
        <begin position="1258"/>
        <end position="1282"/>
    </location>
</feature>
<sequence>MTEGYELTGKYCHEEGFTDFTLTADGRKLVTYGSDGEIRIWESIGSEPIFLPMEDVPCAIDSFGDNFLVGTDNFTVDMYSLSTLTRESTVLKFTGKPTHIVSNADGLLIAAGCCDMNIKCVDSRKSDKRFLQFSGHSSAVLSLALDPQGQYLASSSADGTLKIWSLETEACLRTEYNLIVKSNDFETSTVLCRLAFSPGDGKFLAVPSTDGVRVFARDSWDFQFTLAESGVSSYSSVDFSSCGRYLACGCTDGHLLIWDWKIKRLMSKWQRLNNDPDNDVEKRDKRPLKLFAICWFCEASGNEPVVVFTDEKGFMGKASNPVVRSIDSVPSENIPSVRSDPKVLSEADIDFLEEMDEDMLLEAVNNAEILIVWKISCLRLNNDPDDDVEKRDKQPLKLFAICWFCEASGNEPVVVFTDEKGFMGKASNPVVRSSDWVPSENVPSSDPKVLSEADIDFLEEMDEDMLLEAVNNAKILLKPPAYQELQNRRITPEQDAQKQTDDSLDDAPMDGYVDDKDDDNDNYSSVDFSSCGRYLACGCTDGHLLIWDWKIKRLMSKWRRLNNDPDDDVEKRDKRPLKLFAIRWFCEASGNEPVVVFTDEKGFMGKASNPVVRSSDSVPSENVPSVRSDPKVLSEADIDFLEEMDEDMLLEAVNNAEILLKPPASQELQNRRITPEQDAQKQTDDSSDDAPMDGYVDDEDDDDDNVISLAKIKAESGFLDDETRALQAQRKEDDEVSLLSTKSYVARDFTNFERQIEKLKPKLQAPFQPGSTPPRLEHRYMKWNSAGIVTCYKNKTEIMVDVEFHNIGIHPPFHRDFPTEYSMADLSVEALVLAGEGSVEENQRSKLFVEPLNGFGNKREWTLEMPPNEDICCVSLGSGWIVVATSSRLLKIFSLGGVAMMPAISISGDVVCVVGFGDLLAIIFHRGVGDGGDQNLGYSIMNVKKRSLIKENGNFPLSPKSFLFWMGFTDEGSLCSVDSMGVVRLCPQAGRGLWYPILNLNEGLACKSDQYFVIGISERKESVRCVLCKGSRFPVTVPRPMITSLPFKLPLDGFDAEHVIMQEAAWGKRLLASCLQNISEQGADVSNDISVANADVSANMMRLFALACKNGRDMFAFDLAQLMPTEHLGLVVKYAVTQNRLLAEKVNELLREREESTDDIDEDPEKCDLLDKRDLWSRAPEKDLGLDAGNSSVPVMPTAVTLKSRRSFGVQRGSEHDNESTLAANFSDSYANRSYSSNPLLAASELAKARSAVLQGKNAESRANPFKKDHVEESSNAHNRSIGDGNTVFDSLEVSALKIEAKKVLGNRKNESISNDVSSKKSKQLKLFATSEGKKGMQQPPKIAGSSSKLPPFPEWFKTERENILKDLPDAEEKEVVKEAMDRFKKLKQSRQPSSLTKEVVPLKEDKHTKRKLENAKENSAAHSDSEKDGDPTAKKLKSSGKFRFAQFAQEDS</sequence>
<dbReference type="Pfam" id="PF20946">
    <property type="entry name" value="Ctf4_C"/>
    <property type="match status" value="1"/>
</dbReference>
<dbReference type="Pfam" id="PF12341">
    <property type="entry name" value="Mcl1_mid"/>
    <property type="match status" value="1"/>
</dbReference>
<dbReference type="InterPro" id="IPR001680">
    <property type="entry name" value="WD40_rpt"/>
</dbReference>
<feature type="region of interest" description="Disordered" evidence="6">
    <location>
        <begin position="1383"/>
        <end position="1453"/>
    </location>
</feature>
<evidence type="ECO:0000256" key="5">
    <source>
        <dbReference type="PROSITE-ProRule" id="PRU00221"/>
    </source>
</evidence>
<feature type="domain" description="WDHD1/CFT4 helical bundle" evidence="8">
    <location>
        <begin position="1063"/>
        <end position="1155"/>
    </location>
</feature>
<feature type="compositionally biased region" description="Acidic residues" evidence="6">
    <location>
        <begin position="685"/>
        <end position="703"/>
    </location>
</feature>
<dbReference type="InterPro" id="IPR022100">
    <property type="entry name" value="WDHD1/CFT4_beta-prop_2nd"/>
</dbReference>
<dbReference type="SMART" id="SM00320">
    <property type="entry name" value="WD40"/>
    <property type="match status" value="6"/>
</dbReference>
<evidence type="ECO:0000256" key="6">
    <source>
        <dbReference type="SAM" id="MobiDB-lite"/>
    </source>
</evidence>
<feature type="repeat" description="WD" evidence="5">
    <location>
        <begin position="13"/>
        <end position="42"/>
    </location>
</feature>
<feature type="compositionally biased region" description="Basic and acidic residues" evidence="6">
    <location>
        <begin position="487"/>
        <end position="501"/>
    </location>
</feature>
<dbReference type="PANTHER" id="PTHR19932:SF10">
    <property type="entry name" value="WD REPEAT AND HMG-BOX DNA-BINDING PROTEIN 1"/>
    <property type="match status" value="1"/>
</dbReference>
<dbReference type="InterPro" id="IPR015943">
    <property type="entry name" value="WD40/YVTN_repeat-like_dom_sf"/>
</dbReference>
<dbReference type="InterPro" id="IPR057646">
    <property type="entry name" value="WD40_WDHD1_1st"/>
</dbReference>
<evidence type="ECO:0000256" key="1">
    <source>
        <dbReference type="ARBA" id="ARBA00004123"/>
    </source>
</evidence>
<feature type="compositionally biased region" description="Polar residues" evidence="6">
    <location>
        <begin position="611"/>
        <end position="625"/>
    </location>
</feature>
<feature type="region of interest" description="Disordered" evidence="6">
    <location>
        <begin position="608"/>
        <end position="629"/>
    </location>
</feature>
<feature type="compositionally biased region" description="Basic and acidic residues" evidence="6">
    <location>
        <begin position="1401"/>
        <end position="1417"/>
    </location>
</feature>
<dbReference type="InterPro" id="IPR036322">
    <property type="entry name" value="WD40_repeat_dom_sf"/>
</dbReference>
<evidence type="ECO:0000256" key="4">
    <source>
        <dbReference type="ARBA" id="ARBA00023242"/>
    </source>
</evidence>
<proteinExistence type="predicted"/>
<feature type="region of interest" description="Disordered" evidence="6">
    <location>
        <begin position="1330"/>
        <end position="1354"/>
    </location>
</feature>
<feature type="region of interest" description="Disordered" evidence="6">
    <location>
        <begin position="661"/>
        <end position="703"/>
    </location>
</feature>
<dbReference type="OrthoDB" id="427368at2759"/>
<dbReference type="EMBL" id="OA883677">
    <property type="protein sequence ID" value="CAD7279434.1"/>
    <property type="molecule type" value="Genomic_DNA"/>
</dbReference>
<dbReference type="Pfam" id="PF00400">
    <property type="entry name" value="WD40"/>
    <property type="match status" value="1"/>
</dbReference>
<dbReference type="PROSITE" id="PS50082">
    <property type="entry name" value="WD_REPEATS_2"/>
    <property type="match status" value="2"/>
</dbReference>
<evidence type="ECO:0000256" key="3">
    <source>
        <dbReference type="ARBA" id="ARBA00022737"/>
    </source>
</evidence>
<feature type="compositionally biased region" description="Basic and acidic residues" evidence="6">
    <location>
        <begin position="1266"/>
        <end position="1275"/>
    </location>
</feature>
<evidence type="ECO:0000259" key="8">
    <source>
        <dbReference type="Pfam" id="PF20946"/>
    </source>
</evidence>
<evidence type="ECO:0008006" key="12">
    <source>
        <dbReference type="Google" id="ProtNLM"/>
    </source>
</evidence>